<dbReference type="RefSeq" id="WP_079421751.1">
    <property type="nucleotide sequence ID" value="NZ_MZGV01000001.1"/>
</dbReference>
<dbReference type="SUPFAM" id="SSF56801">
    <property type="entry name" value="Acetyl-CoA synthetase-like"/>
    <property type="match status" value="1"/>
</dbReference>
<dbReference type="Pfam" id="PF13193">
    <property type="entry name" value="AMP-binding_C"/>
    <property type="match status" value="1"/>
</dbReference>
<evidence type="ECO:0000259" key="9">
    <source>
        <dbReference type="Pfam" id="PF13193"/>
    </source>
</evidence>
<dbReference type="Gene3D" id="3.30.300.30">
    <property type="match status" value="1"/>
</dbReference>
<dbReference type="InterPro" id="IPR025110">
    <property type="entry name" value="AMP-bd_C"/>
</dbReference>
<evidence type="ECO:0000256" key="1">
    <source>
        <dbReference type="ARBA" id="ARBA00022490"/>
    </source>
</evidence>
<dbReference type="PANTHER" id="PTHR45398:SF1">
    <property type="entry name" value="ENZYME, PUTATIVE (JCVI)-RELATED"/>
    <property type="match status" value="1"/>
</dbReference>
<dbReference type="InterPro" id="IPR010072">
    <property type="entry name" value="DltA"/>
</dbReference>
<dbReference type="PROSITE" id="PS00455">
    <property type="entry name" value="AMP_BINDING"/>
    <property type="match status" value="1"/>
</dbReference>
<keyword evidence="1 7" id="KW-0963">Cytoplasm</keyword>
<evidence type="ECO:0000256" key="5">
    <source>
        <dbReference type="ARBA" id="ARBA00054605"/>
    </source>
</evidence>
<dbReference type="GO" id="GO:0047473">
    <property type="term" value="F:D-alanine [D-alanyl carrier protein] ligase activity"/>
    <property type="evidence" value="ECO:0007669"/>
    <property type="project" value="UniProtKB-UniRule"/>
</dbReference>
<evidence type="ECO:0000256" key="2">
    <source>
        <dbReference type="ARBA" id="ARBA00022598"/>
    </source>
</evidence>
<dbReference type="InterPro" id="IPR045851">
    <property type="entry name" value="AMP-bd_C_sf"/>
</dbReference>
<organism evidence="10 11">
    <name type="scientific">Clostridium oryzae</name>
    <dbReference type="NCBI Taxonomy" id="1450648"/>
    <lineage>
        <taxon>Bacteria</taxon>
        <taxon>Bacillati</taxon>
        <taxon>Bacillota</taxon>
        <taxon>Clostridia</taxon>
        <taxon>Eubacteriales</taxon>
        <taxon>Clostridiaceae</taxon>
        <taxon>Clostridium</taxon>
    </lineage>
</organism>
<name>A0A1V4IZQ9_9CLOT</name>
<gene>
    <name evidence="7 10" type="primary">dltA</name>
    <name evidence="10" type="ORF">CLORY_02540</name>
</gene>
<evidence type="ECO:0000256" key="7">
    <source>
        <dbReference type="HAMAP-Rule" id="MF_00593"/>
    </source>
</evidence>
<dbReference type="GO" id="GO:0005524">
    <property type="term" value="F:ATP binding"/>
    <property type="evidence" value="ECO:0007669"/>
    <property type="project" value="UniProtKB-KW"/>
</dbReference>
<feature type="domain" description="AMP-binding enzyme C-terminal" evidence="9">
    <location>
        <begin position="418"/>
        <end position="495"/>
    </location>
</feature>
<comment type="function">
    <text evidence="5 7">Catalyzes the first step in the D-alanylation of lipoteichoic acid (LTA), the activation of D-alanine and its transfer onto the D-alanyl carrier protein (Dcp) DltC. In an ATP-dependent two-step reaction, forms a high energy D-alanyl-AMP intermediate, followed by transfer of the D-alanyl residue as a thiol ester to the phosphopantheinyl prosthetic group of the Dcp. D-alanylation of LTA plays an important role in modulating the properties of the cell wall in Gram-positive bacteria, influencing the net charge of the cell wall.</text>
</comment>
<evidence type="ECO:0000256" key="3">
    <source>
        <dbReference type="ARBA" id="ARBA00022741"/>
    </source>
</evidence>
<feature type="binding site" evidence="7">
    <location>
        <position position="197"/>
    </location>
    <ligand>
        <name>D-alanine</name>
        <dbReference type="ChEBI" id="CHEBI:57416"/>
    </ligand>
</feature>
<comment type="similarity">
    <text evidence="6 7">Belongs to the ATP-dependent AMP-binding enzyme family. DltA subfamily.</text>
</comment>
<dbReference type="NCBIfam" id="TIGR01733">
    <property type="entry name" value="AA-adenyl-dom"/>
    <property type="match status" value="1"/>
</dbReference>
<feature type="binding site" evidence="7">
    <location>
        <position position="495"/>
    </location>
    <ligand>
        <name>ATP</name>
        <dbReference type="ChEBI" id="CHEBI:30616"/>
    </ligand>
</feature>
<feature type="binding site" evidence="7">
    <location>
        <position position="301"/>
    </location>
    <ligand>
        <name>D-alanine</name>
        <dbReference type="ChEBI" id="CHEBI:57416"/>
    </ligand>
</feature>
<dbReference type="Pfam" id="PF00501">
    <property type="entry name" value="AMP-binding"/>
    <property type="match status" value="1"/>
</dbReference>
<protein>
    <recommendedName>
        <fullName evidence="7">D-alanine--D-alanyl carrier protein ligase</fullName>
        <shortName evidence="7">DCL</shortName>
        <ecNumber evidence="7">6.2.1.54</ecNumber>
    </recommendedName>
    <alternativeName>
        <fullName evidence="7">D-alanine--poly(phosphoribitol) ligase subunit 1</fullName>
    </alternativeName>
    <alternativeName>
        <fullName evidence="7">D-alanine-activating enzyme</fullName>
        <shortName evidence="7">DAE</shortName>
    </alternativeName>
</protein>
<dbReference type="UniPathway" id="UPA00556"/>
<keyword evidence="11" id="KW-1185">Reference proteome</keyword>
<proteinExistence type="inferred from homology"/>
<dbReference type="GO" id="GO:0070395">
    <property type="term" value="P:lipoteichoic acid biosynthetic process"/>
    <property type="evidence" value="ECO:0007669"/>
    <property type="project" value="UniProtKB-UniRule"/>
</dbReference>
<keyword evidence="3 7" id="KW-0547">Nucleotide-binding</keyword>
<dbReference type="PANTHER" id="PTHR45398">
    <property type="match status" value="1"/>
</dbReference>
<sequence length="506" mass="56949">MNILEKIKNNALTHPRFEAMRSDKESINYHDLDKYSDYLAAYIEDTCGNNKSPIVVYGHKSVYMLICMLACVKSGRAYCPVDTSVPDSRTQSILNQMESPLALATEKLNCHFQRIVELNEIKEVIESQTKAISSDKWVNGEDVFYIIFTSGSTGMPKGVQITANCLNNYLDWSINLGTKKEDKIGKRFLNQAPFSFDLSVMDLYTCLACRGTLWSLSKGVQSDYKLLMQSLQESNAAVWVSTPSFAEICLLEKSFGEQLMPHLETFLFCGETLTNSTVSKLQKRFPNAKIINTYGPTETTVAVTEVHVTTQLNDTKSPLPVGHAKPGTFIEIRRENGEPAEEGERGEIIILGNTVSIGYYNNPENTKNKFFIKEIANKKVRGYRTGDEGYLEGDMLYYCGRIDLQIKLHGYRIEVEDIENNILKLNSITRAAVVPNTRNGKISSLTAYVVYKEKVEDAFATSLSLKEQLKEIIPEYMIPKKFVFLDQLPMNGNGKIDRKLLGGIAQ</sequence>
<dbReference type="Gene3D" id="3.40.50.12780">
    <property type="entry name" value="N-terminal domain of ligase-like"/>
    <property type="match status" value="1"/>
</dbReference>
<comment type="subcellular location">
    <subcellularLocation>
        <location evidence="7">Cytoplasm</location>
    </subcellularLocation>
</comment>
<comment type="catalytic activity">
    <reaction evidence="7">
        <text>holo-[D-alanyl-carrier protein] + D-alanine + ATP = D-alanyl-[D-alanyl-carrier protein] + AMP + diphosphate</text>
        <dbReference type="Rhea" id="RHEA:55132"/>
        <dbReference type="Rhea" id="RHEA-COMP:14102"/>
        <dbReference type="Rhea" id="RHEA-COMP:14103"/>
        <dbReference type="ChEBI" id="CHEBI:30616"/>
        <dbReference type="ChEBI" id="CHEBI:33019"/>
        <dbReference type="ChEBI" id="CHEBI:57416"/>
        <dbReference type="ChEBI" id="CHEBI:64479"/>
        <dbReference type="ChEBI" id="CHEBI:138620"/>
        <dbReference type="ChEBI" id="CHEBI:456215"/>
        <dbReference type="EC" id="6.2.1.54"/>
    </reaction>
</comment>
<dbReference type="FunFam" id="3.30.300.30:FF:000012">
    <property type="entry name" value="D-alanine--D-alanyl carrier protein ligase"/>
    <property type="match status" value="1"/>
</dbReference>
<feature type="binding site" evidence="7">
    <location>
        <position position="495"/>
    </location>
    <ligand>
        <name>D-alanine</name>
        <dbReference type="ChEBI" id="CHEBI:57416"/>
    </ligand>
</feature>
<feature type="binding site" evidence="7">
    <location>
        <position position="387"/>
    </location>
    <ligand>
        <name>ATP</name>
        <dbReference type="ChEBI" id="CHEBI:30616"/>
    </ligand>
</feature>
<dbReference type="AlphaFoldDB" id="A0A1V4IZQ9"/>
<dbReference type="EMBL" id="MZGV01000001">
    <property type="protein sequence ID" value="OPJ65254.1"/>
    <property type="molecule type" value="Genomic_DNA"/>
</dbReference>
<keyword evidence="4 7" id="KW-0067">ATP-binding</keyword>
<dbReference type="InterPro" id="IPR044507">
    <property type="entry name" value="DltA-like"/>
</dbReference>
<dbReference type="GO" id="GO:0005737">
    <property type="term" value="C:cytoplasm"/>
    <property type="evidence" value="ECO:0007669"/>
    <property type="project" value="UniProtKB-SubCell"/>
</dbReference>
<accession>A0A1V4IZQ9</accession>
<reference evidence="10 11" key="1">
    <citation type="submission" date="2017-03" db="EMBL/GenBank/DDBJ databases">
        <title>Genome sequence of Clostridium oryzae DSM 28571.</title>
        <authorList>
            <person name="Poehlein A."/>
            <person name="Daniel R."/>
        </authorList>
    </citation>
    <scope>NUCLEOTIDE SEQUENCE [LARGE SCALE GENOMIC DNA]</scope>
    <source>
        <strain evidence="10 11">DSM 28571</strain>
    </source>
</reference>
<dbReference type="InterPro" id="IPR000873">
    <property type="entry name" value="AMP-dep_synth/lig_dom"/>
</dbReference>
<evidence type="ECO:0000313" key="10">
    <source>
        <dbReference type="EMBL" id="OPJ65254.1"/>
    </source>
</evidence>
<dbReference type="HAMAP" id="MF_00593">
    <property type="entry name" value="DltA"/>
    <property type="match status" value="1"/>
</dbReference>
<dbReference type="CDD" id="cd05945">
    <property type="entry name" value="DltA"/>
    <property type="match status" value="1"/>
</dbReference>
<evidence type="ECO:0000256" key="4">
    <source>
        <dbReference type="ARBA" id="ARBA00022840"/>
    </source>
</evidence>
<dbReference type="STRING" id="1450648.CLORY_02540"/>
<evidence type="ECO:0000256" key="6">
    <source>
        <dbReference type="ARBA" id="ARBA00061336"/>
    </source>
</evidence>
<dbReference type="Proteomes" id="UP000190080">
    <property type="component" value="Unassembled WGS sequence"/>
</dbReference>
<feature type="binding site" evidence="7">
    <location>
        <begin position="398"/>
        <end position="401"/>
    </location>
    <ligand>
        <name>ATP</name>
        <dbReference type="ChEBI" id="CHEBI:30616"/>
    </ligand>
</feature>
<evidence type="ECO:0000259" key="8">
    <source>
        <dbReference type="Pfam" id="PF00501"/>
    </source>
</evidence>
<dbReference type="OrthoDB" id="9778383at2"/>
<comment type="caution">
    <text evidence="10">The sequence shown here is derived from an EMBL/GenBank/DDBJ whole genome shotgun (WGS) entry which is preliminary data.</text>
</comment>
<dbReference type="NCBIfam" id="TIGR01734">
    <property type="entry name" value="D-ala-DACP-lig"/>
    <property type="match status" value="1"/>
</dbReference>
<keyword evidence="2 7" id="KW-0436">Ligase</keyword>
<dbReference type="InterPro" id="IPR020845">
    <property type="entry name" value="AMP-binding_CS"/>
</dbReference>
<dbReference type="NCBIfam" id="NF003417">
    <property type="entry name" value="PRK04813.1"/>
    <property type="match status" value="1"/>
</dbReference>
<feature type="binding site" evidence="7">
    <location>
        <begin position="292"/>
        <end position="297"/>
    </location>
    <ligand>
        <name>ATP</name>
        <dbReference type="ChEBI" id="CHEBI:30616"/>
    </ligand>
</feature>
<feature type="domain" description="AMP-dependent synthetase/ligase" evidence="8">
    <location>
        <begin position="9"/>
        <end position="360"/>
    </location>
</feature>
<dbReference type="EC" id="6.2.1.54" evidence="7"/>
<feature type="binding site" evidence="7">
    <location>
        <begin position="149"/>
        <end position="150"/>
    </location>
    <ligand>
        <name>ATP</name>
        <dbReference type="ChEBI" id="CHEBI:30616"/>
    </ligand>
</feature>
<dbReference type="InterPro" id="IPR010071">
    <property type="entry name" value="AA_adenyl_dom"/>
</dbReference>
<evidence type="ECO:0000313" key="11">
    <source>
        <dbReference type="Proteomes" id="UP000190080"/>
    </source>
</evidence>
<dbReference type="InterPro" id="IPR042099">
    <property type="entry name" value="ANL_N_sf"/>
</dbReference>
<comment type="pathway">
    <text evidence="7">Cell wall biogenesis; lipoteichoic acid biosynthesis.</text>
</comment>